<gene>
    <name evidence="3" type="ORF">SAMN05661003_101142</name>
</gene>
<dbReference type="EMBL" id="FNAQ01000001">
    <property type="protein sequence ID" value="SDD73352.1"/>
    <property type="molecule type" value="Genomic_DNA"/>
</dbReference>
<dbReference type="Proteomes" id="UP000243205">
    <property type="component" value="Unassembled WGS sequence"/>
</dbReference>
<dbReference type="Pfam" id="PF11783">
    <property type="entry name" value="Cytochrome_cB"/>
    <property type="match status" value="1"/>
</dbReference>
<feature type="region of interest" description="Disordered" evidence="2">
    <location>
        <begin position="427"/>
        <end position="448"/>
    </location>
</feature>
<dbReference type="PANTHER" id="PTHR35038">
    <property type="entry name" value="DISSIMILATORY SULFITE REDUCTASE SIRA"/>
    <property type="match status" value="1"/>
</dbReference>
<dbReference type="PANTHER" id="PTHR35038:SF5">
    <property type="entry name" value="CYTOCHROME C-TYPE PROTEIN NRFB"/>
    <property type="match status" value="1"/>
</dbReference>
<reference evidence="4" key="1">
    <citation type="submission" date="2016-10" db="EMBL/GenBank/DDBJ databases">
        <authorList>
            <person name="Varghese N."/>
            <person name="Submissions S."/>
        </authorList>
    </citation>
    <scope>NUCLEOTIDE SEQUENCE [LARGE SCALE GENOMIC DNA]</scope>
    <source>
        <strain evidence="4">DSM 8987</strain>
    </source>
</reference>
<dbReference type="NCBIfam" id="TIGR04315">
    <property type="entry name" value="octaheme_Shew"/>
    <property type="match status" value="1"/>
</dbReference>
<evidence type="ECO:0000313" key="4">
    <source>
        <dbReference type="Proteomes" id="UP000243205"/>
    </source>
</evidence>
<dbReference type="PIRSF" id="PIRSF039014">
    <property type="entry name" value="OTR_cyc"/>
    <property type="match status" value="1"/>
</dbReference>
<evidence type="ECO:0000256" key="1">
    <source>
        <dbReference type="ARBA" id="ARBA00022729"/>
    </source>
</evidence>
<dbReference type="RefSeq" id="WP_216095152.1">
    <property type="nucleotide sequence ID" value="NZ_FNAQ01000001.1"/>
</dbReference>
<dbReference type="STRING" id="57664.SAMN05661003_101142"/>
<name>A0A1G6X5C1_9BACT</name>
<dbReference type="AlphaFoldDB" id="A0A1G6X5C1"/>
<dbReference type="GO" id="GO:0016491">
    <property type="term" value="F:oxidoreductase activity"/>
    <property type="evidence" value="ECO:0007669"/>
    <property type="project" value="TreeGrafter"/>
</dbReference>
<proteinExistence type="predicted"/>
<dbReference type="InterPro" id="IPR024673">
    <property type="entry name" value="Octahem_Cyt_c"/>
</dbReference>
<dbReference type="InterPro" id="IPR036280">
    <property type="entry name" value="Multihaem_cyt_sf"/>
</dbReference>
<keyword evidence="4" id="KW-1185">Reference proteome</keyword>
<protein>
    <submittedName>
        <fullName evidence="3">Octaheme c-type cytochrome, tetrathionate reductase family</fullName>
    </submittedName>
</protein>
<dbReference type="SUPFAM" id="SSF48695">
    <property type="entry name" value="Multiheme cytochromes"/>
    <property type="match status" value="1"/>
</dbReference>
<organism evidence="3 4">
    <name type="scientific">Desulfuromonas thiophila</name>
    <dbReference type="NCBI Taxonomy" id="57664"/>
    <lineage>
        <taxon>Bacteria</taxon>
        <taxon>Pseudomonadati</taxon>
        <taxon>Thermodesulfobacteriota</taxon>
        <taxon>Desulfuromonadia</taxon>
        <taxon>Desulfuromonadales</taxon>
        <taxon>Desulfuromonadaceae</taxon>
        <taxon>Desulfuromonas</taxon>
    </lineage>
</organism>
<evidence type="ECO:0000313" key="3">
    <source>
        <dbReference type="EMBL" id="SDD73352.1"/>
    </source>
</evidence>
<accession>A0A1G6X5C1</accession>
<keyword evidence="1" id="KW-0732">Signal</keyword>
<sequence>MSILSNESRCTSCHAGYGWTDASFDFADLSRIDCLVCHDRSGRYKKEPTNAGWPVKDLDLKPIAEQVGHSSRASCGSCHFNGGGGDAIKHADMGNNLLDPDPRCDVHMGDLDFGCVDCHRTYQHRIAGRSSSVAPAEGVVRCEDCHSAAPHYRNGLLAAHLNRHSASLACNVCHSPVYAKCTPTKNWWDWSKAGDTGRQPQMTRLGDSDPLPDYHVQKGEFAWQRAATPDYVWFDGTMERVLVGDAVPAGTTPVQLTAPLGQRHDPQARITPFKVMKGVQAFDSEHGTLLIPHLFPRGAADRTAYWKNFDWHQAFSDGMAVAGLPYSGRWHWRETWTWWRVEHEVMPARLALTCVSCHDSLRGEQTCDRCHQDSRHVNFRELAHKPTDFSFLAGKRDDLDQLRQNGNYLDFTALGYAGDPILHGGRFSRLPLGRRPADSPSPHPKEEP</sequence>
<evidence type="ECO:0000256" key="2">
    <source>
        <dbReference type="SAM" id="MobiDB-lite"/>
    </source>
</evidence>
<dbReference type="InterPro" id="IPR051829">
    <property type="entry name" value="Multiheme_Cytochr_ET"/>
</dbReference>
<dbReference type="Gene3D" id="1.10.1130.10">
    <property type="entry name" value="Flavocytochrome C3, Chain A"/>
    <property type="match status" value="1"/>
</dbReference>